<feature type="region of interest" description="Disordered" evidence="2">
    <location>
        <begin position="19"/>
        <end position="41"/>
    </location>
</feature>
<name>A9UQN7_MONBE</name>
<dbReference type="RefSeq" id="XP_001742393.1">
    <property type="nucleotide sequence ID" value="XM_001742341.1"/>
</dbReference>
<feature type="compositionally biased region" description="Basic and acidic residues" evidence="2">
    <location>
        <begin position="32"/>
        <end position="41"/>
    </location>
</feature>
<evidence type="ECO:0000256" key="2">
    <source>
        <dbReference type="SAM" id="MobiDB-lite"/>
    </source>
</evidence>
<dbReference type="OMA" id="IRATEHE"/>
<gene>
    <name evidence="3" type="ORF">MONBRDRAFT_35673</name>
</gene>
<dbReference type="GeneID" id="5887658"/>
<evidence type="ECO:0000256" key="1">
    <source>
        <dbReference type="SAM" id="Coils"/>
    </source>
</evidence>
<dbReference type="InParanoid" id="A9UQN7"/>
<dbReference type="STRING" id="81824.A9UQN7"/>
<dbReference type="EMBL" id="CH991543">
    <property type="protein sequence ID" value="EDQ92631.1"/>
    <property type="molecule type" value="Genomic_DNA"/>
</dbReference>
<keyword evidence="4" id="KW-1185">Reference proteome</keyword>
<evidence type="ECO:0000313" key="4">
    <source>
        <dbReference type="Proteomes" id="UP000001357"/>
    </source>
</evidence>
<dbReference type="AlphaFoldDB" id="A9UQN7"/>
<keyword evidence="1" id="KW-0175">Coiled coil</keyword>
<accession>A9UQN7</accession>
<dbReference type="KEGG" id="mbr:MONBRDRAFT_35673"/>
<reference evidence="3 4" key="1">
    <citation type="journal article" date="2008" name="Nature">
        <title>The genome of the choanoflagellate Monosiga brevicollis and the origin of metazoans.</title>
        <authorList>
            <consortium name="JGI Sequencing"/>
            <person name="King N."/>
            <person name="Westbrook M.J."/>
            <person name="Young S.L."/>
            <person name="Kuo A."/>
            <person name="Abedin M."/>
            <person name="Chapman J."/>
            <person name="Fairclough S."/>
            <person name="Hellsten U."/>
            <person name="Isogai Y."/>
            <person name="Letunic I."/>
            <person name="Marr M."/>
            <person name="Pincus D."/>
            <person name="Putnam N."/>
            <person name="Rokas A."/>
            <person name="Wright K.J."/>
            <person name="Zuzow R."/>
            <person name="Dirks W."/>
            <person name="Good M."/>
            <person name="Goodstein D."/>
            <person name="Lemons D."/>
            <person name="Li W."/>
            <person name="Lyons J.B."/>
            <person name="Morris A."/>
            <person name="Nichols S."/>
            <person name="Richter D.J."/>
            <person name="Salamov A."/>
            <person name="Bork P."/>
            <person name="Lim W.A."/>
            <person name="Manning G."/>
            <person name="Miller W.T."/>
            <person name="McGinnis W."/>
            <person name="Shapiro H."/>
            <person name="Tjian R."/>
            <person name="Grigoriev I.V."/>
            <person name="Rokhsar D."/>
        </authorList>
    </citation>
    <scope>NUCLEOTIDE SEQUENCE [LARGE SCALE GENOMIC DNA]</scope>
    <source>
        <strain evidence="4">MX1 / ATCC 50154</strain>
    </source>
</reference>
<proteinExistence type="predicted"/>
<sequence>MATLKRQLVEQQKLKEQVHGQMLSSASRRQAKALENEERERRVAEERYLDVLQEAVRIANCRDADQAVEEERRRRVSDPDANRFRPLEVEQHLKQVHEQLLVAYNTKLAIHATMCEQAARINKLRYDMVLRHLETAAAREQARHAEQAEQQRRVAEAAPTVGHNNVLHAILAQFMERVFELQLQQARNKSDAHAYYDNVMQRVFEELQHSTHAKEVDQAADLEQHQRIAQGQMQHVLTDLERAVAARDADQAAEHERAERIHYDLMTHLHEDLERRSAAQTAQAAAAVGRAEALTDDHIEAAVNHFDADAMRELMVDIERLVHTRQVCRAMDDERAQRSALEYLRAEVLPQLRRSSAAKTANAASDLEQAQRVQQAQLTNVVLPQLQSTLRARETRSAMELERAERMHHDVFGQVLDQLERHCIAVAVDRAMETERAEQMADNVHQAYQADVLRQLHAHFADLAALEEQARRQAPENLATTAEVIGQLDDLHAELLSRASQAEARERSRMEQDEQMAASHMREQVLPALLSFHNRRDTRQAEQAEQAQRMARSNMNLVLGQLTNQAVVQHLRTLVEEERAAQVSQQTYDQVMDELQRATNAAQADQAMDEERVRRTQEYLFAAGVQEGIWQAGTRRMYEDLCQQPVHDTPPTASHRHALSATLEQLTTTMQARESEAVARAAATEAVARHQFVDVLEQLRAQAACRDVARAVQEHIQMSKQRGNMHQVLHQLRNNYVRGMLRAECEAERGRRVQEEFHRNCMGQLEQQYAAHTADLLAEAEREERMRVEHDQDLLAAKERHVARHFADIAIDEERRRQVEEGDTHAADRFAPAQVHLREAVVARAHAREVDRAAEAERQERMVVDRMAPVLDDVVRAARARQADELAADAHAAAMHEHRYGPVLRAIESTINRRLATRAAAQELQAAKARRIMDQVCEQLRASGARAEAALLEEQERLARISAPRQPGQEMLQVQEEAAAHARRRQLDEIENQERAERVHHERMQGVCADVAHHRAKQEVIAAEEEERSRRITEEHHALVMQAMLSHFNRIASNELEQAERLRRLAVPPTPTHGELVARDRVLDQLLRTVYGAQIANQVAEEQRDATLRHCYTQVLDQIARGASHVAGPRDTAARRKFWNDEMPILSFNKSQREAHSAAMVQLVSTQH</sequence>
<feature type="coiled-coil region" evidence="1">
    <location>
        <begin position="130"/>
        <end position="158"/>
    </location>
</feature>
<dbReference type="Proteomes" id="UP000001357">
    <property type="component" value="Unassembled WGS sequence"/>
</dbReference>
<protein>
    <submittedName>
        <fullName evidence="3">Uncharacterized protein</fullName>
    </submittedName>
</protein>
<evidence type="ECO:0000313" key="3">
    <source>
        <dbReference type="EMBL" id="EDQ92631.1"/>
    </source>
</evidence>
<organism evidence="3 4">
    <name type="scientific">Monosiga brevicollis</name>
    <name type="common">Choanoflagellate</name>
    <dbReference type="NCBI Taxonomy" id="81824"/>
    <lineage>
        <taxon>Eukaryota</taxon>
        <taxon>Choanoflagellata</taxon>
        <taxon>Craspedida</taxon>
        <taxon>Salpingoecidae</taxon>
        <taxon>Monosiga</taxon>
    </lineage>
</organism>